<dbReference type="Proteomes" id="UP000784294">
    <property type="component" value="Unassembled WGS sequence"/>
</dbReference>
<name>A0A3S5CEJ5_9PLAT</name>
<protein>
    <submittedName>
        <fullName evidence="2">Uncharacterized protein</fullName>
    </submittedName>
</protein>
<accession>A0A3S5CEJ5</accession>
<keyword evidence="3" id="KW-1185">Reference proteome</keyword>
<proteinExistence type="predicted"/>
<evidence type="ECO:0000313" key="3">
    <source>
        <dbReference type="Proteomes" id="UP000784294"/>
    </source>
</evidence>
<feature type="compositionally biased region" description="Basic and acidic residues" evidence="1">
    <location>
        <begin position="38"/>
        <end position="59"/>
    </location>
</feature>
<evidence type="ECO:0000313" key="2">
    <source>
        <dbReference type="EMBL" id="VEL14752.1"/>
    </source>
</evidence>
<evidence type="ECO:0000256" key="1">
    <source>
        <dbReference type="SAM" id="MobiDB-lite"/>
    </source>
</evidence>
<dbReference type="AlphaFoldDB" id="A0A3S5CEJ5"/>
<feature type="region of interest" description="Disordered" evidence="1">
    <location>
        <begin position="20"/>
        <end position="60"/>
    </location>
</feature>
<feature type="region of interest" description="Disordered" evidence="1">
    <location>
        <begin position="84"/>
        <end position="116"/>
    </location>
</feature>
<feature type="compositionally biased region" description="Basic and acidic residues" evidence="1">
    <location>
        <begin position="101"/>
        <end position="116"/>
    </location>
</feature>
<comment type="caution">
    <text evidence="2">The sequence shown here is derived from an EMBL/GenBank/DDBJ whole genome shotgun (WGS) entry which is preliminary data.</text>
</comment>
<dbReference type="EMBL" id="CAAALY010022224">
    <property type="protein sequence ID" value="VEL14752.1"/>
    <property type="molecule type" value="Genomic_DNA"/>
</dbReference>
<gene>
    <name evidence="2" type="ORF">PXEA_LOCUS8192</name>
</gene>
<organism evidence="2 3">
    <name type="scientific">Protopolystoma xenopodis</name>
    <dbReference type="NCBI Taxonomy" id="117903"/>
    <lineage>
        <taxon>Eukaryota</taxon>
        <taxon>Metazoa</taxon>
        <taxon>Spiralia</taxon>
        <taxon>Lophotrochozoa</taxon>
        <taxon>Platyhelminthes</taxon>
        <taxon>Monogenea</taxon>
        <taxon>Polyopisthocotylea</taxon>
        <taxon>Polystomatidea</taxon>
        <taxon>Polystomatidae</taxon>
        <taxon>Protopolystoma</taxon>
    </lineage>
</organism>
<sequence>MAAHLFQHLWRVCSRYAESHSRQQQCRGRKTHNYGGEPAREAASREGRQFGRHVNDDRHHRTVPISVDDKTHLMQTSTKVLRVPRQLFEPVSRRVSPSSNIREDGEKEMDHTQTGA</sequence>
<reference evidence="2" key="1">
    <citation type="submission" date="2018-11" db="EMBL/GenBank/DDBJ databases">
        <authorList>
            <consortium name="Pathogen Informatics"/>
        </authorList>
    </citation>
    <scope>NUCLEOTIDE SEQUENCE</scope>
</reference>